<name>A0AAV1ZZB5_9ARAC</name>
<proteinExistence type="predicted"/>
<dbReference type="InterPro" id="IPR040676">
    <property type="entry name" value="DUF5641"/>
</dbReference>
<comment type="caution">
    <text evidence="2">The sequence shown here is derived from an EMBL/GenBank/DDBJ whole genome shotgun (WGS) entry which is preliminary data.</text>
</comment>
<evidence type="ECO:0000313" key="3">
    <source>
        <dbReference type="Proteomes" id="UP001497382"/>
    </source>
</evidence>
<dbReference type="AlphaFoldDB" id="A0AAV1ZZB5"/>
<evidence type="ECO:0000259" key="1">
    <source>
        <dbReference type="Pfam" id="PF18701"/>
    </source>
</evidence>
<sequence>MAGICNPQKLLETFCVDNCVTSVENEEQLKRFMFESQEILSPAKFNLRGWEHTNVSAGEKAVHRIFDTIGFTCPVTLQPKILLQECWKLRVTWDAELPSLISRKFEKWKEQLRYLNDLEITRCLSNELSLNSESYLHLFCDASKKDYSSCIFLRTEIDGIIACQLVQARARVVPIKATTKPRLKLLAYTIGSRLLNTTKIDLGLDYVPVCCWSDSVSALWIKGKENWGTLVNNRVQKIRRLTNSEDWQHIAGILNPAELPSRSCYSEELTKSLWWEGPSWLKKPRKEWPLSEACPDFEITNSKRLYWPLAKVIKLIPSRDGRVRVVEVSTASGSLLRPIQRLITNQNLTKLSGSKLE</sequence>
<reference evidence="2 3" key="1">
    <citation type="submission" date="2024-04" db="EMBL/GenBank/DDBJ databases">
        <authorList>
            <person name="Rising A."/>
            <person name="Reimegard J."/>
            <person name="Sonavane S."/>
            <person name="Akerstrom W."/>
            <person name="Nylinder S."/>
            <person name="Hedman E."/>
            <person name="Kallberg Y."/>
        </authorList>
    </citation>
    <scope>NUCLEOTIDE SEQUENCE [LARGE SCALE GENOMIC DNA]</scope>
</reference>
<dbReference type="Proteomes" id="UP001497382">
    <property type="component" value="Unassembled WGS sequence"/>
</dbReference>
<accession>A0AAV1ZZB5</accession>
<dbReference type="EMBL" id="CAXIEN010000088">
    <property type="protein sequence ID" value="CAL1275851.1"/>
    <property type="molecule type" value="Genomic_DNA"/>
</dbReference>
<dbReference type="PANTHER" id="PTHR47331">
    <property type="entry name" value="PHD-TYPE DOMAIN-CONTAINING PROTEIN"/>
    <property type="match status" value="1"/>
</dbReference>
<feature type="domain" description="DUF5641" evidence="1">
    <location>
        <begin position="301"/>
        <end position="343"/>
    </location>
</feature>
<dbReference type="InterPro" id="IPR008042">
    <property type="entry name" value="Retrotrans_Pao"/>
</dbReference>
<organism evidence="2 3">
    <name type="scientific">Larinioides sclopetarius</name>
    <dbReference type="NCBI Taxonomy" id="280406"/>
    <lineage>
        <taxon>Eukaryota</taxon>
        <taxon>Metazoa</taxon>
        <taxon>Ecdysozoa</taxon>
        <taxon>Arthropoda</taxon>
        <taxon>Chelicerata</taxon>
        <taxon>Arachnida</taxon>
        <taxon>Araneae</taxon>
        <taxon>Araneomorphae</taxon>
        <taxon>Entelegynae</taxon>
        <taxon>Araneoidea</taxon>
        <taxon>Araneidae</taxon>
        <taxon>Larinioides</taxon>
    </lineage>
</organism>
<dbReference type="Pfam" id="PF18701">
    <property type="entry name" value="DUF5641"/>
    <property type="match status" value="1"/>
</dbReference>
<protein>
    <recommendedName>
        <fullName evidence="1">DUF5641 domain-containing protein</fullName>
    </recommendedName>
</protein>
<dbReference type="Pfam" id="PF05380">
    <property type="entry name" value="Peptidase_A17"/>
    <property type="match status" value="1"/>
</dbReference>
<keyword evidence="3" id="KW-1185">Reference proteome</keyword>
<evidence type="ECO:0000313" key="2">
    <source>
        <dbReference type="EMBL" id="CAL1275851.1"/>
    </source>
</evidence>
<gene>
    <name evidence="2" type="ORF">LARSCL_LOCUS8325</name>
</gene>